<sequence>MHLWKSNVPFSRSDFLPMTPPLFPIPDTRFRSRRSFITAGTASLAAAVLSREYARGAVVSSPKFPSYPFTLGVASGDPTDTGVVLWTRLAPSPLEGGGMGTESVEVSWQIAEDEGMSKGVQKGTAIATPDWGHSIHIEVEGLQPERWYWYQFKAGSEVSPKGRTRTFPAAKTLPDRVRFAVASCQHYETGLFTCYEHMAREDLDLVIHLGDYIYEDGGIDKRVRKHVGPEIITLDHYRNRHAQYKTDPALQAMHGAAPWLVTWDDHEFDNNCAGDISEHPEVQKADYLKRRAAAYQAYYEHMPLRRAAMPKGPDMLLYRRVPYGQLTDFHVLDTRQYRTDQPCGDHTKPQCPEALDPNATLLGAIQRDWLFENLAKSPATWNVLAQQIMMARVDRTAGTEAGFSMDQWPGYEMERRKVLKYMHDQRVSNPVVLTGDIHSNWANNLIADFDNLDSKVVATEFVGTSISSGGDGILKPKTLDSTYAENPFVKFHSPERGYFTCEVTPKLWTTHFRGVEYVSKPGAPVHTRASFTVEAGKPGLQKA</sequence>
<dbReference type="Pfam" id="PF09423">
    <property type="entry name" value="PhoD"/>
    <property type="match status" value="1"/>
</dbReference>
<dbReference type="InterPro" id="IPR029052">
    <property type="entry name" value="Metallo-depent_PP-like"/>
</dbReference>
<gene>
    <name evidence="3" type="primary">phoD</name>
    <name evidence="3" type="ORF">BGE01nite_24950</name>
</gene>
<accession>A0A512M8Y6</accession>
<protein>
    <submittedName>
        <fullName evidence="3">Alkaline phosphatase</fullName>
    </submittedName>
</protein>
<dbReference type="Gene3D" id="2.60.40.380">
    <property type="entry name" value="Purple acid phosphatase-like, N-terminal"/>
    <property type="match status" value="1"/>
</dbReference>
<keyword evidence="4" id="KW-1185">Reference proteome</keyword>
<reference evidence="3 4" key="1">
    <citation type="submission" date="2019-07" db="EMBL/GenBank/DDBJ databases">
        <title>Whole genome shotgun sequence of Brevifollis gellanilyticus NBRC 108608.</title>
        <authorList>
            <person name="Hosoyama A."/>
            <person name="Uohara A."/>
            <person name="Ohji S."/>
            <person name="Ichikawa N."/>
        </authorList>
    </citation>
    <scope>NUCLEOTIDE SEQUENCE [LARGE SCALE GENOMIC DNA]</scope>
    <source>
        <strain evidence="3 4">NBRC 108608</strain>
    </source>
</reference>
<dbReference type="InterPro" id="IPR038607">
    <property type="entry name" value="PhoD-like_sf"/>
</dbReference>
<evidence type="ECO:0000313" key="4">
    <source>
        <dbReference type="Proteomes" id="UP000321577"/>
    </source>
</evidence>
<dbReference type="InterPro" id="IPR018946">
    <property type="entry name" value="PhoD-like_MPP"/>
</dbReference>
<dbReference type="AlphaFoldDB" id="A0A512M8Y6"/>
<dbReference type="Proteomes" id="UP000321577">
    <property type="component" value="Unassembled WGS sequence"/>
</dbReference>
<feature type="domain" description="Phospholipase D N-terminal" evidence="2">
    <location>
        <begin position="71"/>
        <end position="166"/>
    </location>
</feature>
<dbReference type="Pfam" id="PF16655">
    <property type="entry name" value="PhoD_N"/>
    <property type="match status" value="1"/>
</dbReference>
<dbReference type="PANTHER" id="PTHR43606:SF2">
    <property type="entry name" value="ALKALINE PHOSPHATASE FAMILY PROTEIN (AFU_ORTHOLOGUE AFUA_5G03860)"/>
    <property type="match status" value="1"/>
</dbReference>
<dbReference type="SUPFAM" id="SSF56300">
    <property type="entry name" value="Metallo-dependent phosphatases"/>
    <property type="match status" value="1"/>
</dbReference>
<dbReference type="EMBL" id="BKAG01000015">
    <property type="protein sequence ID" value="GEP43204.1"/>
    <property type="molecule type" value="Genomic_DNA"/>
</dbReference>
<feature type="domain" description="PhoD-like phosphatase metallophosphatase" evidence="1">
    <location>
        <begin position="179"/>
        <end position="512"/>
    </location>
</feature>
<evidence type="ECO:0000259" key="1">
    <source>
        <dbReference type="Pfam" id="PF09423"/>
    </source>
</evidence>
<proteinExistence type="predicted"/>
<dbReference type="Gene3D" id="3.60.21.70">
    <property type="entry name" value="PhoD-like phosphatase"/>
    <property type="match status" value="1"/>
</dbReference>
<evidence type="ECO:0000259" key="2">
    <source>
        <dbReference type="Pfam" id="PF16655"/>
    </source>
</evidence>
<dbReference type="InterPro" id="IPR032093">
    <property type="entry name" value="PhoD_N"/>
</dbReference>
<evidence type="ECO:0000313" key="3">
    <source>
        <dbReference type="EMBL" id="GEP43204.1"/>
    </source>
</evidence>
<dbReference type="PANTHER" id="PTHR43606">
    <property type="entry name" value="PHOSPHATASE, PUTATIVE (AFU_ORTHOLOGUE AFUA_6G08710)-RELATED"/>
    <property type="match status" value="1"/>
</dbReference>
<comment type="caution">
    <text evidence="3">The sequence shown here is derived from an EMBL/GenBank/DDBJ whole genome shotgun (WGS) entry which is preliminary data.</text>
</comment>
<organism evidence="3 4">
    <name type="scientific">Brevifollis gellanilyticus</name>
    <dbReference type="NCBI Taxonomy" id="748831"/>
    <lineage>
        <taxon>Bacteria</taxon>
        <taxon>Pseudomonadati</taxon>
        <taxon>Verrucomicrobiota</taxon>
        <taxon>Verrucomicrobiia</taxon>
        <taxon>Verrucomicrobiales</taxon>
        <taxon>Verrucomicrobiaceae</taxon>
    </lineage>
</organism>
<name>A0A512M8Y6_9BACT</name>
<dbReference type="CDD" id="cd07389">
    <property type="entry name" value="MPP_PhoD"/>
    <property type="match status" value="1"/>
</dbReference>
<dbReference type="InterPro" id="IPR052900">
    <property type="entry name" value="Phospholipid_Metab_Enz"/>
</dbReference>